<accession>A0A3B1CQ32</accession>
<sequence length="386" mass="41947">MDFIFTEEQTMLRDMVRKFVDQEIKPLAQQIDKEHNVALVQGILKKAAPLGLLGIPFPEKYGGSNMGELGYAILLEELSRGCASTSVTIGAHIGLAGTSILIGGDEAQKEKYLKPLALGEKIGAYALTEPGAGSDAASLQLAAKAEGNDYILNGTKLWITNGDIADTIVVYGLSDAKLKARGGITAFIVEADTPGFSANRIEDKMGLRGSATAELVFQDVRVPKENVLGQVGMGFVIAMQTLDESRLSLAAACIGAAKEVLGMSVDFSKKRIAFKQPIAQFQAIQFMIADMTAEIFQMESIVYRTAWMYDQGTKIPREGAICKLFCSEALDRIVDKAVQIHGGNGFMGEHPVERFYRDSRVNRIFEGTSEIQRMVIAEDVLKKGSY</sequence>
<dbReference type="PANTHER" id="PTHR43884:SF12">
    <property type="entry name" value="ISOVALERYL-COA DEHYDROGENASE, MITOCHONDRIAL-RELATED"/>
    <property type="match status" value="1"/>
</dbReference>
<dbReference type="FunFam" id="1.20.140.10:FF:000001">
    <property type="entry name" value="Acyl-CoA dehydrogenase"/>
    <property type="match status" value="1"/>
</dbReference>
<dbReference type="Pfam" id="PF00441">
    <property type="entry name" value="Acyl-CoA_dh_1"/>
    <property type="match status" value="1"/>
</dbReference>
<dbReference type="Gene3D" id="1.10.540.10">
    <property type="entry name" value="Acyl-CoA dehydrogenase/oxidase, N-terminal domain"/>
    <property type="match status" value="1"/>
</dbReference>
<organism evidence="11">
    <name type="scientific">hydrothermal vent metagenome</name>
    <dbReference type="NCBI Taxonomy" id="652676"/>
    <lineage>
        <taxon>unclassified sequences</taxon>
        <taxon>metagenomes</taxon>
        <taxon>ecological metagenomes</taxon>
    </lineage>
</organism>
<dbReference type="PROSITE" id="PS00072">
    <property type="entry name" value="ACYL_COA_DH_1"/>
    <property type="match status" value="1"/>
</dbReference>
<dbReference type="GO" id="GO:0003995">
    <property type="term" value="F:acyl-CoA dehydrogenase activity"/>
    <property type="evidence" value="ECO:0007669"/>
    <property type="project" value="InterPro"/>
</dbReference>
<keyword evidence="7" id="KW-0560">Oxidoreductase</keyword>
<dbReference type="GO" id="GO:0050660">
    <property type="term" value="F:flavin adenine dinucleotide binding"/>
    <property type="evidence" value="ECO:0007669"/>
    <property type="project" value="InterPro"/>
</dbReference>
<dbReference type="InterPro" id="IPR036250">
    <property type="entry name" value="AcylCo_DH-like_C"/>
</dbReference>
<dbReference type="Gene3D" id="2.40.110.10">
    <property type="entry name" value="Butyryl-CoA Dehydrogenase, subunit A, domain 2"/>
    <property type="match status" value="1"/>
</dbReference>
<dbReference type="InterPro" id="IPR046373">
    <property type="entry name" value="Acyl-CoA_Oxase/DH_mid-dom_sf"/>
</dbReference>
<protein>
    <submittedName>
        <fullName evidence="11">Acyl-CoA dehydrogenase</fullName>
    </submittedName>
</protein>
<dbReference type="Pfam" id="PF02771">
    <property type="entry name" value="Acyl-CoA_dh_N"/>
    <property type="match status" value="1"/>
</dbReference>
<evidence type="ECO:0000259" key="8">
    <source>
        <dbReference type="Pfam" id="PF00441"/>
    </source>
</evidence>
<dbReference type="PANTHER" id="PTHR43884">
    <property type="entry name" value="ACYL-COA DEHYDROGENASE"/>
    <property type="match status" value="1"/>
</dbReference>
<dbReference type="InterPro" id="IPR037069">
    <property type="entry name" value="AcylCoA_DH/ox_N_sf"/>
</dbReference>
<comment type="pathway">
    <text evidence="2">Amino-acid degradation; L-valine degradation.</text>
</comment>
<dbReference type="SUPFAM" id="SSF56645">
    <property type="entry name" value="Acyl-CoA dehydrogenase NM domain-like"/>
    <property type="match status" value="1"/>
</dbReference>
<keyword evidence="4" id="KW-0101">Branched-chain amino acid catabolism</keyword>
<evidence type="ECO:0000259" key="9">
    <source>
        <dbReference type="Pfam" id="PF02770"/>
    </source>
</evidence>
<evidence type="ECO:0000313" key="11">
    <source>
        <dbReference type="EMBL" id="VAX32666.1"/>
    </source>
</evidence>
<comment type="cofactor">
    <cofactor evidence="1">
        <name>FAD</name>
        <dbReference type="ChEBI" id="CHEBI:57692"/>
    </cofactor>
</comment>
<feature type="domain" description="Acyl-CoA dehydrogenase/oxidase C-terminal" evidence="8">
    <location>
        <begin position="232"/>
        <end position="380"/>
    </location>
</feature>
<evidence type="ECO:0000256" key="4">
    <source>
        <dbReference type="ARBA" id="ARBA00022456"/>
    </source>
</evidence>
<evidence type="ECO:0000256" key="7">
    <source>
        <dbReference type="ARBA" id="ARBA00023002"/>
    </source>
</evidence>
<keyword evidence="6" id="KW-0274">FAD</keyword>
<dbReference type="PIRSF" id="PIRSF016578">
    <property type="entry name" value="HsaA"/>
    <property type="match status" value="1"/>
</dbReference>
<evidence type="ECO:0000256" key="6">
    <source>
        <dbReference type="ARBA" id="ARBA00022827"/>
    </source>
</evidence>
<dbReference type="InterPro" id="IPR006091">
    <property type="entry name" value="Acyl-CoA_Oxase/DH_mid-dom"/>
</dbReference>
<feature type="domain" description="Acyl-CoA oxidase/dehydrogenase middle" evidence="9">
    <location>
        <begin position="124"/>
        <end position="220"/>
    </location>
</feature>
<dbReference type="InterPro" id="IPR009075">
    <property type="entry name" value="AcylCo_DH/oxidase_C"/>
</dbReference>
<dbReference type="GO" id="GO:0009083">
    <property type="term" value="P:branched-chain amino acid catabolic process"/>
    <property type="evidence" value="ECO:0007669"/>
    <property type="project" value="UniProtKB-KW"/>
</dbReference>
<evidence type="ECO:0000256" key="5">
    <source>
        <dbReference type="ARBA" id="ARBA00022630"/>
    </source>
</evidence>
<dbReference type="Pfam" id="PF02770">
    <property type="entry name" value="Acyl-CoA_dh_M"/>
    <property type="match status" value="1"/>
</dbReference>
<dbReference type="EMBL" id="UOGF01000094">
    <property type="protein sequence ID" value="VAX32666.1"/>
    <property type="molecule type" value="Genomic_DNA"/>
</dbReference>
<evidence type="ECO:0000256" key="1">
    <source>
        <dbReference type="ARBA" id="ARBA00001974"/>
    </source>
</evidence>
<dbReference type="FunFam" id="1.10.540.10:FF:000002">
    <property type="entry name" value="Acyl-CoA dehydrogenase FadE19"/>
    <property type="match status" value="1"/>
</dbReference>
<dbReference type="InterPro" id="IPR006089">
    <property type="entry name" value="Acyl-CoA_DH_CS"/>
</dbReference>
<dbReference type="FunFam" id="2.40.110.10:FF:000001">
    <property type="entry name" value="Acyl-CoA dehydrogenase, mitochondrial"/>
    <property type="match status" value="1"/>
</dbReference>
<name>A0A3B1CQ32_9ZZZZ</name>
<dbReference type="InterPro" id="IPR009100">
    <property type="entry name" value="AcylCoA_DH/oxidase_NM_dom_sf"/>
</dbReference>
<dbReference type="Gene3D" id="1.20.140.10">
    <property type="entry name" value="Butyryl-CoA Dehydrogenase, subunit A, domain 3"/>
    <property type="match status" value="1"/>
</dbReference>
<evidence type="ECO:0000259" key="10">
    <source>
        <dbReference type="Pfam" id="PF02771"/>
    </source>
</evidence>
<feature type="domain" description="Acyl-CoA dehydrogenase/oxidase N-terminal" evidence="10">
    <location>
        <begin position="6"/>
        <end position="120"/>
    </location>
</feature>
<gene>
    <name evidence="11" type="ORF">MNBD_NITROSPIRAE01-1134</name>
</gene>
<dbReference type="SUPFAM" id="SSF47203">
    <property type="entry name" value="Acyl-CoA dehydrogenase C-terminal domain-like"/>
    <property type="match status" value="1"/>
</dbReference>
<dbReference type="PROSITE" id="PS00073">
    <property type="entry name" value="ACYL_COA_DH_2"/>
    <property type="match status" value="1"/>
</dbReference>
<evidence type="ECO:0000256" key="3">
    <source>
        <dbReference type="ARBA" id="ARBA00009347"/>
    </source>
</evidence>
<dbReference type="InterPro" id="IPR013786">
    <property type="entry name" value="AcylCoA_DH/ox_N"/>
</dbReference>
<keyword evidence="5" id="KW-0285">Flavoprotein</keyword>
<proteinExistence type="inferred from homology"/>
<reference evidence="11" key="1">
    <citation type="submission" date="2018-06" db="EMBL/GenBank/DDBJ databases">
        <authorList>
            <person name="Zhirakovskaya E."/>
        </authorList>
    </citation>
    <scope>NUCLEOTIDE SEQUENCE</scope>
</reference>
<dbReference type="AlphaFoldDB" id="A0A3B1CQ32"/>
<comment type="similarity">
    <text evidence="3">Belongs to the acyl-CoA dehydrogenase family.</text>
</comment>
<evidence type="ECO:0000256" key="2">
    <source>
        <dbReference type="ARBA" id="ARBA00005109"/>
    </source>
</evidence>